<dbReference type="PROSITE" id="PS00571">
    <property type="entry name" value="AMIDASES"/>
    <property type="match status" value="1"/>
</dbReference>
<dbReference type="Proteomes" id="UP001443914">
    <property type="component" value="Unassembled WGS sequence"/>
</dbReference>
<dbReference type="PANTHER" id="PTHR11895:SF67">
    <property type="entry name" value="AMIDASE DOMAIN-CONTAINING PROTEIN"/>
    <property type="match status" value="1"/>
</dbReference>
<dbReference type="InterPro" id="IPR020556">
    <property type="entry name" value="Amidase_CS"/>
</dbReference>
<dbReference type="AlphaFoldDB" id="A0AAW1LLX7"/>
<keyword evidence="2" id="KW-1133">Transmembrane helix</keyword>
<name>A0AAW1LLX7_SAPOF</name>
<dbReference type="SUPFAM" id="SSF75304">
    <property type="entry name" value="Amidase signature (AS) enzymes"/>
    <property type="match status" value="1"/>
</dbReference>
<reference evidence="4" key="1">
    <citation type="submission" date="2024-03" db="EMBL/GenBank/DDBJ databases">
        <title>WGS assembly of Saponaria officinalis var. Norfolk2.</title>
        <authorList>
            <person name="Jenkins J."/>
            <person name="Shu S."/>
            <person name="Grimwood J."/>
            <person name="Barry K."/>
            <person name="Goodstein D."/>
            <person name="Schmutz J."/>
            <person name="Leebens-Mack J."/>
            <person name="Osbourn A."/>
        </authorList>
    </citation>
    <scope>NUCLEOTIDE SEQUENCE [LARGE SCALE GENOMIC DNA]</scope>
    <source>
        <strain evidence="4">JIC</strain>
    </source>
</reference>
<sequence>MGILKSKGVIYKPIDEINLGPTSDELYISPIVKAPRMAGFLVKLFAWILESKIIGMILMYFLKKQNLIHKFVTFAEMEESPVFVPLHSSAEPSKQEVRCIESAQSPCDRVEEATECLPPISDITLFEINYCFRHWTVMDYSKAYKSGVVTPKKVAEQFIRAVERSLSLNCNMSFFINCDANDIVQQAVESTLRYENGKPLSVLDGVPIAIKDEIDCTPYPTTGGTTWLHKYRSCKRDARCVERLRSCGALLVGKANMQELGAGVNGINPHYGATRNPYDTSRITGGSSSGSAALVSAGLCPIALGVDGGGSVRIPAALCGVVGFKPTFGRVPHEGVLPLNWTVGMVGILSGTVEDALITYAAISGESFSDQSTALQPKIEVPILKPETISGDIKMAKYGKWFNDCHPDIKLCCSKAIDRLQKCYGWQTVEVTVPEIETMRLAHYLTIGSECVASLDQVLQKLDMSEVGWDSRVALSIYASFTSMEYIKAQKIRNRQMHFFNKIFAKADVIVTPTTGVTATRIQDDALATGELDYITGAALVRYIVAGNFLGLPAVTVPIGYDKDGLPIGLQFIGRPWSEATLLHISFALQGLCKSDYKKPAVFYDLLSA</sequence>
<dbReference type="InterPro" id="IPR000120">
    <property type="entry name" value="Amidase"/>
</dbReference>
<dbReference type="InterPro" id="IPR023631">
    <property type="entry name" value="Amidase_dom"/>
</dbReference>
<evidence type="ECO:0000259" key="3">
    <source>
        <dbReference type="Pfam" id="PF01425"/>
    </source>
</evidence>
<protein>
    <recommendedName>
        <fullName evidence="3">Amidase domain-containing protein</fullName>
    </recommendedName>
</protein>
<dbReference type="EMBL" id="JBDFQZ010000004">
    <property type="protein sequence ID" value="KAK9735555.1"/>
    <property type="molecule type" value="Genomic_DNA"/>
</dbReference>
<keyword evidence="2" id="KW-0472">Membrane</keyword>
<comment type="similarity">
    <text evidence="1">Belongs to the amidase family.</text>
</comment>
<gene>
    <name evidence="4" type="ORF">RND81_04G212500</name>
</gene>
<feature type="domain" description="Amidase" evidence="3">
    <location>
        <begin position="168"/>
        <end position="583"/>
    </location>
</feature>
<evidence type="ECO:0000313" key="4">
    <source>
        <dbReference type="EMBL" id="KAK9735555.1"/>
    </source>
</evidence>
<keyword evidence="5" id="KW-1185">Reference proteome</keyword>
<dbReference type="InterPro" id="IPR036928">
    <property type="entry name" value="AS_sf"/>
</dbReference>
<dbReference type="Gene3D" id="3.90.1300.10">
    <property type="entry name" value="Amidase signature (AS) domain"/>
    <property type="match status" value="1"/>
</dbReference>
<keyword evidence="2" id="KW-0812">Transmembrane</keyword>
<feature type="transmembrane region" description="Helical" evidence="2">
    <location>
        <begin position="40"/>
        <end position="62"/>
    </location>
</feature>
<evidence type="ECO:0000256" key="2">
    <source>
        <dbReference type="SAM" id="Phobius"/>
    </source>
</evidence>
<proteinExistence type="inferred from homology"/>
<dbReference type="Pfam" id="PF01425">
    <property type="entry name" value="Amidase"/>
    <property type="match status" value="1"/>
</dbReference>
<evidence type="ECO:0000313" key="5">
    <source>
        <dbReference type="Proteomes" id="UP001443914"/>
    </source>
</evidence>
<dbReference type="PANTHER" id="PTHR11895">
    <property type="entry name" value="TRANSAMIDASE"/>
    <property type="match status" value="1"/>
</dbReference>
<evidence type="ECO:0000256" key="1">
    <source>
        <dbReference type="ARBA" id="ARBA00009199"/>
    </source>
</evidence>
<organism evidence="4 5">
    <name type="scientific">Saponaria officinalis</name>
    <name type="common">Common soapwort</name>
    <name type="synonym">Lychnis saponaria</name>
    <dbReference type="NCBI Taxonomy" id="3572"/>
    <lineage>
        <taxon>Eukaryota</taxon>
        <taxon>Viridiplantae</taxon>
        <taxon>Streptophyta</taxon>
        <taxon>Embryophyta</taxon>
        <taxon>Tracheophyta</taxon>
        <taxon>Spermatophyta</taxon>
        <taxon>Magnoliopsida</taxon>
        <taxon>eudicotyledons</taxon>
        <taxon>Gunneridae</taxon>
        <taxon>Pentapetalae</taxon>
        <taxon>Caryophyllales</taxon>
        <taxon>Caryophyllaceae</taxon>
        <taxon>Caryophylleae</taxon>
        <taxon>Saponaria</taxon>
    </lineage>
</organism>
<comment type="caution">
    <text evidence="4">The sequence shown here is derived from an EMBL/GenBank/DDBJ whole genome shotgun (WGS) entry which is preliminary data.</text>
</comment>
<dbReference type="GO" id="GO:0016811">
    <property type="term" value="F:hydrolase activity, acting on carbon-nitrogen (but not peptide) bonds, in linear amides"/>
    <property type="evidence" value="ECO:0007669"/>
    <property type="project" value="UniProtKB-ARBA"/>
</dbReference>
<accession>A0AAW1LLX7</accession>